<dbReference type="InterPro" id="IPR007502">
    <property type="entry name" value="Helicase-assoc_dom"/>
</dbReference>
<evidence type="ECO:0000259" key="6">
    <source>
        <dbReference type="PROSITE" id="PS51192"/>
    </source>
</evidence>
<dbReference type="PROSITE" id="PS51192">
    <property type="entry name" value="HELICASE_ATP_BIND_1"/>
    <property type="match status" value="1"/>
</dbReference>
<feature type="region of interest" description="Disordered" evidence="5">
    <location>
        <begin position="834"/>
        <end position="860"/>
    </location>
</feature>
<organism evidence="8 9">
    <name type="scientific">Marinobacter nitratireducens</name>
    <dbReference type="NCBI Taxonomy" id="1137280"/>
    <lineage>
        <taxon>Bacteria</taxon>
        <taxon>Pseudomonadati</taxon>
        <taxon>Pseudomonadota</taxon>
        <taxon>Gammaproteobacteria</taxon>
        <taxon>Pseudomonadales</taxon>
        <taxon>Marinobacteraceae</taxon>
        <taxon>Marinobacter</taxon>
    </lineage>
</organism>
<dbReference type="STRING" id="1137280.D777_02901"/>
<dbReference type="InterPro" id="IPR014001">
    <property type="entry name" value="Helicase_ATP-bd"/>
</dbReference>
<evidence type="ECO:0000259" key="7">
    <source>
        <dbReference type="PROSITE" id="PS51194"/>
    </source>
</evidence>
<feature type="region of interest" description="Disordered" evidence="5">
    <location>
        <begin position="1"/>
        <end position="34"/>
    </location>
</feature>
<dbReference type="NCBIfam" id="TIGR01970">
    <property type="entry name" value="DEAH_box_HrpB"/>
    <property type="match status" value="1"/>
</dbReference>
<name>A0A072N061_9GAMM</name>
<evidence type="ECO:0000256" key="1">
    <source>
        <dbReference type="ARBA" id="ARBA00022741"/>
    </source>
</evidence>
<dbReference type="SUPFAM" id="SSF52540">
    <property type="entry name" value="P-loop containing nucleoside triphosphate hydrolases"/>
    <property type="match status" value="1"/>
</dbReference>
<keyword evidence="2" id="KW-0378">Hydrolase</keyword>
<dbReference type="GO" id="GO:0005524">
    <property type="term" value="F:ATP binding"/>
    <property type="evidence" value="ECO:0007669"/>
    <property type="project" value="UniProtKB-KW"/>
</dbReference>
<accession>A0A072N061</accession>
<dbReference type="GO" id="GO:0016787">
    <property type="term" value="F:hydrolase activity"/>
    <property type="evidence" value="ECO:0007669"/>
    <property type="project" value="UniProtKB-KW"/>
</dbReference>
<dbReference type="Gene3D" id="3.40.50.300">
    <property type="entry name" value="P-loop containing nucleotide triphosphate hydrolases"/>
    <property type="match status" value="2"/>
</dbReference>
<evidence type="ECO:0000313" key="9">
    <source>
        <dbReference type="Proteomes" id="UP000035057"/>
    </source>
</evidence>
<dbReference type="InterPro" id="IPR013689">
    <property type="entry name" value="RNA_helicase_ATP-dep_HrpB_C"/>
</dbReference>
<protein>
    <submittedName>
        <fullName evidence="8">ATP-dependent helicase HrpB</fullName>
    </submittedName>
</protein>
<evidence type="ECO:0000256" key="4">
    <source>
        <dbReference type="ARBA" id="ARBA00022840"/>
    </source>
</evidence>
<dbReference type="InterPro" id="IPR010225">
    <property type="entry name" value="HrpB"/>
</dbReference>
<proteinExistence type="predicted"/>
<dbReference type="GO" id="GO:0003676">
    <property type="term" value="F:nucleic acid binding"/>
    <property type="evidence" value="ECO:0007669"/>
    <property type="project" value="InterPro"/>
</dbReference>
<dbReference type="PANTHER" id="PTHR43519">
    <property type="entry name" value="ATP-DEPENDENT RNA HELICASE HRPB"/>
    <property type="match status" value="1"/>
</dbReference>
<dbReference type="PIRSF" id="PIRSF005496">
    <property type="entry name" value="ATP_hel_hrpB"/>
    <property type="match status" value="1"/>
</dbReference>
<keyword evidence="1" id="KW-0547">Nucleotide-binding</keyword>
<dbReference type="Proteomes" id="UP000035057">
    <property type="component" value="Unassembled WGS sequence"/>
</dbReference>
<dbReference type="CDD" id="cd17990">
    <property type="entry name" value="DEXHc_HrpB"/>
    <property type="match status" value="1"/>
</dbReference>
<feature type="domain" description="Helicase C-terminal" evidence="7">
    <location>
        <begin position="229"/>
        <end position="402"/>
    </location>
</feature>
<dbReference type="InterPro" id="IPR011545">
    <property type="entry name" value="DEAD/DEAH_box_helicase_dom"/>
</dbReference>
<dbReference type="InterPro" id="IPR001650">
    <property type="entry name" value="Helicase_C-like"/>
</dbReference>
<dbReference type="SMART" id="SM00487">
    <property type="entry name" value="DEXDc"/>
    <property type="match status" value="1"/>
</dbReference>
<evidence type="ECO:0000256" key="5">
    <source>
        <dbReference type="SAM" id="MobiDB-lite"/>
    </source>
</evidence>
<feature type="domain" description="Helicase ATP-binding" evidence="6">
    <location>
        <begin position="44"/>
        <end position="208"/>
    </location>
</feature>
<reference evidence="8 9" key="1">
    <citation type="submission" date="2012-12" db="EMBL/GenBank/DDBJ databases">
        <title>Genome assembly of Marinobacter sp. AK21.</title>
        <authorList>
            <person name="Khatri I."/>
            <person name="Kumar R."/>
            <person name="Vaidya B."/>
            <person name="Subramanian S."/>
            <person name="Pinnaka A."/>
        </authorList>
    </citation>
    <scope>NUCLEOTIDE SEQUENCE [LARGE SCALE GENOMIC DNA]</scope>
    <source>
        <strain evidence="8 9">AK21</strain>
    </source>
</reference>
<evidence type="ECO:0000256" key="3">
    <source>
        <dbReference type="ARBA" id="ARBA00022806"/>
    </source>
</evidence>
<dbReference type="PANTHER" id="PTHR43519:SF1">
    <property type="entry name" value="ATP-DEPENDENT RNA HELICASE HRPB"/>
    <property type="match status" value="1"/>
</dbReference>
<dbReference type="EMBL" id="ANIE01000008">
    <property type="protein sequence ID" value="KEF30353.1"/>
    <property type="molecule type" value="Genomic_DNA"/>
</dbReference>
<sequence length="860" mass="94901">MSEQSEFFSAPKLKTHPCPYSKPSRPEPKPKTMLPIDHILPTLKQTLESTSTALLQAPPGAGKTTRVPLALLDAPWRDERKILMLEPRRLAARSAARFMAGQLGEKPGQTVGYRTRLDTRVSGATRIEVVTEGILTRMIQNDPLLEDYAAVLFDEFHERSLQADLGLALVRESQQALREDLRLLVMSATLDTAPIARVLGDVPVVTSEGRMFPVDVLYRPAPVRDQRSRIEDRVVAVIQEALADQTGSLLVFLPGAGEIRRVERQLRDLVSGNVMVAPLYGNLKSDEQDRAISPPPEGVRKVVLATAIAETSLTIEGVRVVIDGGQQRRAVFDANSGMTRLVTGRVSKASAEQRKGRAGRVEPGVCYRLWSESEQFGLAEYTPPEIQEADLAPLVLELAQWGARGPENVAWVDQPPGAHWNQAVALLQWLDMLDGDGAITDHGKTARNLGIHPRLAHMVLRGRDLGLGTAAAELAALLEERDLLGPRAGADMHERLRVLRGESRQDKVDRARLSAIRQSAKRLTSPGASDSEIPGDAQIGRLLALAYPDRVGRRRKGAIPRYQLSNGRGAVLREDDPLARHDWIVAADLDGKAREATIYLGASLDLRDLEQDLPTHIVEDDEAFWDDRRGTVVARKVRKLGALILAERELDKPAAELVQQGLLDAVRRKGLQSLPWTDAAKQWCARVRLLADAFPGDWPDVGESALLATLETWLGPFLVGVSRWADLQKLDLMTALNSLLDYPQQQRLNEMAPETLTIPTGQKVSLDYSAENGPILAAKLQALFGWTETPKVAGGELPVVIHLLSPAQRPLAVTADLASFWRNAYPDVRKDMRGRYPKHPWPEDPFTAEPQQGTKKRPDR</sequence>
<keyword evidence="4" id="KW-0067">ATP-binding</keyword>
<dbReference type="AlphaFoldDB" id="A0A072N061"/>
<dbReference type="InterPro" id="IPR049614">
    <property type="entry name" value="HrpB_DEXH"/>
</dbReference>
<dbReference type="Gene3D" id="1.20.120.1080">
    <property type="match status" value="1"/>
</dbReference>
<dbReference type="Pfam" id="PF00271">
    <property type="entry name" value="Helicase_C"/>
    <property type="match status" value="1"/>
</dbReference>
<dbReference type="FunFam" id="3.40.50.300:FF:002125">
    <property type="entry name" value="ATP-dependent helicase HrpB"/>
    <property type="match status" value="1"/>
</dbReference>
<evidence type="ECO:0000256" key="2">
    <source>
        <dbReference type="ARBA" id="ARBA00022801"/>
    </source>
</evidence>
<dbReference type="PROSITE" id="PS51194">
    <property type="entry name" value="HELICASE_CTER"/>
    <property type="match status" value="1"/>
</dbReference>
<keyword evidence="9" id="KW-1185">Reference proteome</keyword>
<dbReference type="SMART" id="SM00490">
    <property type="entry name" value="HELICc"/>
    <property type="match status" value="1"/>
</dbReference>
<dbReference type="SMART" id="SM00847">
    <property type="entry name" value="HA2"/>
    <property type="match status" value="1"/>
</dbReference>
<dbReference type="InterPro" id="IPR056329">
    <property type="entry name" value="CON_HrpB"/>
</dbReference>
<dbReference type="InterPro" id="IPR027417">
    <property type="entry name" value="P-loop_NTPase"/>
</dbReference>
<dbReference type="GO" id="GO:0004386">
    <property type="term" value="F:helicase activity"/>
    <property type="evidence" value="ECO:0007669"/>
    <property type="project" value="UniProtKB-KW"/>
</dbReference>
<gene>
    <name evidence="8" type="ORF">D777_02901</name>
</gene>
<dbReference type="Pfam" id="PF08482">
    <property type="entry name" value="HrpB_C"/>
    <property type="match status" value="1"/>
</dbReference>
<dbReference type="CDD" id="cd18791">
    <property type="entry name" value="SF2_C_RHA"/>
    <property type="match status" value="1"/>
</dbReference>
<comment type="caution">
    <text evidence="8">The sequence shown here is derived from an EMBL/GenBank/DDBJ whole genome shotgun (WGS) entry which is preliminary data.</text>
</comment>
<keyword evidence="3 8" id="KW-0347">Helicase</keyword>
<evidence type="ECO:0000313" key="8">
    <source>
        <dbReference type="EMBL" id="KEF30353.1"/>
    </source>
</evidence>
<dbReference type="Pfam" id="PF24473">
    <property type="entry name" value="CON_HrpB"/>
    <property type="match status" value="1"/>
</dbReference>
<dbReference type="PATRIC" id="fig|1137280.3.peg.2717"/>
<dbReference type="Pfam" id="PF00270">
    <property type="entry name" value="DEAD"/>
    <property type="match status" value="1"/>
</dbReference>